<evidence type="ECO:0000259" key="3">
    <source>
        <dbReference type="Pfam" id="PF02018"/>
    </source>
</evidence>
<dbReference type="Proteomes" id="UP001589747">
    <property type="component" value="Unassembled WGS sequence"/>
</dbReference>
<proteinExistence type="predicted"/>
<reference evidence="4 5" key="1">
    <citation type="submission" date="2024-09" db="EMBL/GenBank/DDBJ databases">
        <authorList>
            <person name="Sun Q."/>
            <person name="Mori K."/>
        </authorList>
    </citation>
    <scope>NUCLEOTIDE SEQUENCE [LARGE SCALE GENOMIC DNA]</scope>
    <source>
        <strain evidence="4 5">TISTR 2452</strain>
    </source>
</reference>
<keyword evidence="1" id="KW-0378">Hydrolase</keyword>
<evidence type="ECO:0000256" key="1">
    <source>
        <dbReference type="ARBA" id="ARBA00022801"/>
    </source>
</evidence>
<dbReference type="InterPro" id="IPR008979">
    <property type="entry name" value="Galactose-bd-like_sf"/>
</dbReference>
<dbReference type="InterPro" id="IPR003305">
    <property type="entry name" value="CenC_carb-bd"/>
</dbReference>
<comment type="caution">
    <text evidence="4">The sequence shown here is derived from an EMBL/GenBank/DDBJ whole genome shotgun (WGS) entry which is preliminary data.</text>
</comment>
<feature type="domain" description="CBM-cenC" evidence="3">
    <location>
        <begin position="647"/>
        <end position="760"/>
    </location>
</feature>
<dbReference type="Pfam" id="PF02018">
    <property type="entry name" value="CBM_4_9"/>
    <property type="match status" value="2"/>
</dbReference>
<dbReference type="EMBL" id="JBHMDO010000029">
    <property type="protein sequence ID" value="MFB9327797.1"/>
    <property type="molecule type" value="Genomic_DNA"/>
</dbReference>
<dbReference type="RefSeq" id="WP_377496512.1">
    <property type="nucleotide sequence ID" value="NZ_JBHMDO010000029.1"/>
</dbReference>
<keyword evidence="2" id="KW-0732">Signal</keyword>
<organism evidence="4 5">
    <name type="scientific">Paenibacillus aurantiacus</name>
    <dbReference type="NCBI Taxonomy" id="1936118"/>
    <lineage>
        <taxon>Bacteria</taxon>
        <taxon>Bacillati</taxon>
        <taxon>Bacillota</taxon>
        <taxon>Bacilli</taxon>
        <taxon>Bacillales</taxon>
        <taxon>Paenibacillaceae</taxon>
        <taxon>Paenibacillus</taxon>
    </lineage>
</organism>
<dbReference type="InterPro" id="IPR012334">
    <property type="entry name" value="Pectin_lyas_fold"/>
</dbReference>
<protein>
    <submittedName>
        <fullName evidence="4">Carbohydrate binding domain-containing protein</fullName>
    </submittedName>
</protein>
<feature type="chain" id="PRO_5045925978" evidence="2">
    <location>
        <begin position="26"/>
        <end position="775"/>
    </location>
</feature>
<dbReference type="InterPro" id="IPR011050">
    <property type="entry name" value="Pectin_lyase_fold/virulence"/>
</dbReference>
<dbReference type="SUPFAM" id="SSF49785">
    <property type="entry name" value="Galactose-binding domain-like"/>
    <property type="match status" value="2"/>
</dbReference>
<dbReference type="Gene3D" id="2.60.120.260">
    <property type="entry name" value="Galactose-binding domain-like"/>
    <property type="match status" value="2"/>
</dbReference>
<dbReference type="Gene3D" id="2.160.20.10">
    <property type="entry name" value="Single-stranded right-handed beta-helix, Pectin lyase-like"/>
    <property type="match status" value="1"/>
</dbReference>
<keyword evidence="5" id="KW-1185">Reference proteome</keyword>
<dbReference type="SMART" id="SM00710">
    <property type="entry name" value="PbH1"/>
    <property type="match status" value="8"/>
</dbReference>
<name>A0ABV5KRD1_9BACL</name>
<evidence type="ECO:0000313" key="5">
    <source>
        <dbReference type="Proteomes" id="UP001589747"/>
    </source>
</evidence>
<feature type="domain" description="CBM-cenC" evidence="3">
    <location>
        <begin position="514"/>
        <end position="629"/>
    </location>
</feature>
<feature type="signal peptide" evidence="2">
    <location>
        <begin position="1"/>
        <end position="25"/>
    </location>
</feature>
<dbReference type="SUPFAM" id="SSF51126">
    <property type="entry name" value="Pectin lyase-like"/>
    <property type="match status" value="2"/>
</dbReference>
<gene>
    <name evidence="4" type="ORF">ACFFSY_17860</name>
</gene>
<evidence type="ECO:0000256" key="2">
    <source>
        <dbReference type="SAM" id="SignalP"/>
    </source>
</evidence>
<dbReference type="InterPro" id="IPR006626">
    <property type="entry name" value="PbH1"/>
</dbReference>
<accession>A0ABV5KRD1</accession>
<sequence>MIRTGYLTACLFLFGLIGAAASAAAATYYVDATGGNDASPGTASNAAWKTLTKVNSVTFQPGDRILFKKGESWTGMLWPKGSGASGNPIVVDAYGTGNAPLFNGNGQEATVYLYNQEYWEIHNLEIINDNGASSKRSGIYVVNENSGTLNHIYLVGNNIHDVYGNNVKDANGSSGIKVRTKAGSVPSNYNDVKIDGNTVGPRVDRTGIDLNSDFWCRPDAECTGTYNWYPSTKVLIQNNYVTDVGGDGIVPQNTSGAIVQYNTVNGFNRRSGMVNAGIWSYNADDTIIQYNEAFNGKTTLDGQGFDIDYGQSRTIMQYNYSHDNEGGFMMVTQPGTAKNDGGIVRYNISQNDGARIFQLAGPITNVQIYNNTLYLGAGQTASPIYANSWGGYPKSVAFYNNIFHLESAGTWYGLNTVANLTFNSNTIYGVHTAGEPSDPNKSTANPLLASPGSGTGRLSVEGYKLLANSPALGAGTLIAGNGGKDYWGNAVSASAAPNRGAYNGAGVTAPLPSDLVANGGLESGALSPWSGWNGASVISSNAKSGTYALRLPGGSSSAEQVIQVQPNTTYTLTGYALTTSSAEPVHLGVKNFGGTQQYASMTGVSYAKGTVTFTTGAANTTATIYLYKPSGTAVAYGDDFSVQKSPVSNGGFESGGLGSWYGWNAAAVVNTQARTGSYALQLAGGPVSAEQVVTLSPNTTYTLTGFAKTGNSSEPVHIGVKNYGGSQQFASISSTTYTAGSVTFTTGSTNTSATIYAYKPSGTSSAYIDDIVITK</sequence>
<evidence type="ECO:0000313" key="4">
    <source>
        <dbReference type="EMBL" id="MFB9327797.1"/>
    </source>
</evidence>